<gene>
    <name evidence="1" type="ORF">BCV71DRAFT_175379</name>
</gene>
<name>A0A1X0S8P7_RHIZD</name>
<proteinExistence type="predicted"/>
<organism evidence="1 2">
    <name type="scientific">Rhizopus microsporus</name>
    <dbReference type="NCBI Taxonomy" id="58291"/>
    <lineage>
        <taxon>Eukaryota</taxon>
        <taxon>Fungi</taxon>
        <taxon>Fungi incertae sedis</taxon>
        <taxon>Mucoromycota</taxon>
        <taxon>Mucoromycotina</taxon>
        <taxon>Mucoromycetes</taxon>
        <taxon>Mucorales</taxon>
        <taxon>Mucorineae</taxon>
        <taxon>Rhizopodaceae</taxon>
        <taxon>Rhizopus</taxon>
    </lineage>
</organism>
<dbReference type="Proteomes" id="UP000242381">
    <property type="component" value="Unassembled WGS sequence"/>
</dbReference>
<evidence type="ECO:0000313" key="1">
    <source>
        <dbReference type="EMBL" id="ORE20655.1"/>
    </source>
</evidence>
<evidence type="ECO:0008006" key="3">
    <source>
        <dbReference type="Google" id="ProtNLM"/>
    </source>
</evidence>
<dbReference type="EMBL" id="KV921291">
    <property type="protein sequence ID" value="ORE20655.1"/>
    <property type="molecule type" value="Genomic_DNA"/>
</dbReference>
<sequence>MALISQLRGLRQGDPLSLLIFNLVIEPLLRTILANNQLPRRVLTPSSSPT</sequence>
<evidence type="ECO:0000313" key="2">
    <source>
        <dbReference type="Proteomes" id="UP000242381"/>
    </source>
</evidence>
<reference evidence="1 2" key="1">
    <citation type="journal article" date="2016" name="Proc. Natl. Acad. Sci. U.S.A.">
        <title>Lipid metabolic changes in an early divergent fungus govern the establishment of a mutualistic symbiosis with endobacteria.</title>
        <authorList>
            <person name="Lastovetsky O.A."/>
            <person name="Gaspar M.L."/>
            <person name="Mondo S.J."/>
            <person name="LaButti K.M."/>
            <person name="Sandor L."/>
            <person name="Grigoriev I.V."/>
            <person name="Henry S.A."/>
            <person name="Pawlowska T.E."/>
        </authorList>
    </citation>
    <scope>NUCLEOTIDE SEQUENCE [LARGE SCALE GENOMIC DNA]</scope>
    <source>
        <strain evidence="1 2">ATCC 11559</strain>
    </source>
</reference>
<accession>A0A1X0S8P7</accession>
<dbReference type="AlphaFoldDB" id="A0A1X0S8P7"/>
<protein>
    <recommendedName>
        <fullName evidence="3">Reverse transcriptase domain-containing protein</fullName>
    </recommendedName>
</protein>